<dbReference type="Pfam" id="PF02601">
    <property type="entry name" value="Exonuc_VII_L"/>
    <property type="match status" value="1"/>
</dbReference>
<keyword evidence="3 5" id="KW-0378">Hydrolase</keyword>
<dbReference type="GO" id="GO:0008855">
    <property type="term" value="F:exodeoxyribonuclease VII activity"/>
    <property type="evidence" value="ECO:0007669"/>
    <property type="project" value="UniProtKB-UniRule"/>
</dbReference>
<dbReference type="GO" id="GO:0003676">
    <property type="term" value="F:nucleic acid binding"/>
    <property type="evidence" value="ECO:0007669"/>
    <property type="project" value="InterPro"/>
</dbReference>
<comment type="caution">
    <text evidence="9">The sequence shown here is derived from an EMBL/GenBank/DDBJ whole genome shotgun (WGS) entry which is preliminary data.</text>
</comment>
<dbReference type="PANTHER" id="PTHR30008:SF0">
    <property type="entry name" value="EXODEOXYRIBONUCLEASE 7 LARGE SUBUNIT"/>
    <property type="match status" value="1"/>
</dbReference>
<name>A0A2M7EA29_9BACT</name>
<dbReference type="EC" id="3.1.11.6" evidence="5"/>
<dbReference type="InterPro" id="IPR003753">
    <property type="entry name" value="Exonuc_VII_L"/>
</dbReference>
<evidence type="ECO:0000256" key="3">
    <source>
        <dbReference type="ARBA" id="ARBA00022801"/>
    </source>
</evidence>
<dbReference type="NCBIfam" id="TIGR00237">
    <property type="entry name" value="xseA"/>
    <property type="match status" value="1"/>
</dbReference>
<comment type="function">
    <text evidence="5">Bidirectionally degrades single-stranded DNA into large acid-insoluble oligonucleotides, which are then degraded further into small acid-soluble oligonucleotides.</text>
</comment>
<dbReference type="AlphaFoldDB" id="A0A2M7EA29"/>
<evidence type="ECO:0000256" key="4">
    <source>
        <dbReference type="ARBA" id="ARBA00022839"/>
    </source>
</evidence>
<feature type="domain" description="Exonuclease VII large subunit C-terminal" evidence="7">
    <location>
        <begin position="125"/>
        <end position="347"/>
    </location>
</feature>
<evidence type="ECO:0000313" key="10">
    <source>
        <dbReference type="Proteomes" id="UP000228886"/>
    </source>
</evidence>
<keyword evidence="2 5" id="KW-0540">Nuclease</keyword>
<evidence type="ECO:0000256" key="5">
    <source>
        <dbReference type="HAMAP-Rule" id="MF_00378"/>
    </source>
</evidence>
<keyword evidence="1 5" id="KW-0963">Cytoplasm</keyword>
<comment type="subunit">
    <text evidence="5">Heterooligomer composed of large and small subunits.</text>
</comment>
<comment type="subcellular location">
    <subcellularLocation>
        <location evidence="5 6">Cytoplasm</location>
    </subcellularLocation>
</comment>
<feature type="domain" description="OB-fold nucleic acid binding" evidence="8">
    <location>
        <begin position="9"/>
        <end position="102"/>
    </location>
</feature>
<dbReference type="GO" id="GO:0009318">
    <property type="term" value="C:exodeoxyribonuclease VII complex"/>
    <property type="evidence" value="ECO:0007669"/>
    <property type="project" value="UniProtKB-UniRule"/>
</dbReference>
<comment type="similarity">
    <text evidence="5 6">Belongs to the XseA family.</text>
</comment>
<evidence type="ECO:0000313" key="9">
    <source>
        <dbReference type="EMBL" id="PIV64593.1"/>
    </source>
</evidence>
<dbReference type="GO" id="GO:0005737">
    <property type="term" value="C:cytoplasm"/>
    <property type="evidence" value="ECO:0007669"/>
    <property type="project" value="UniProtKB-SubCell"/>
</dbReference>
<protein>
    <recommendedName>
        <fullName evidence="5">Exodeoxyribonuclease 7 large subunit</fullName>
        <ecNumber evidence="5">3.1.11.6</ecNumber>
    </recommendedName>
    <alternativeName>
        <fullName evidence="5">Exodeoxyribonuclease VII large subunit</fullName>
        <shortName evidence="5">Exonuclease VII large subunit</shortName>
    </alternativeName>
</protein>
<dbReference type="Proteomes" id="UP000228886">
    <property type="component" value="Unassembled WGS sequence"/>
</dbReference>
<evidence type="ECO:0000256" key="2">
    <source>
        <dbReference type="ARBA" id="ARBA00022722"/>
    </source>
</evidence>
<keyword evidence="4 5" id="KW-0269">Exonuclease</keyword>
<dbReference type="EMBL" id="PETL01000071">
    <property type="protein sequence ID" value="PIV64593.1"/>
    <property type="molecule type" value="Genomic_DNA"/>
</dbReference>
<evidence type="ECO:0000259" key="8">
    <source>
        <dbReference type="Pfam" id="PF13742"/>
    </source>
</evidence>
<dbReference type="InterPro" id="IPR025824">
    <property type="entry name" value="OB-fold_nuc-bd_dom"/>
</dbReference>
<proteinExistence type="inferred from homology"/>
<gene>
    <name evidence="5 9" type="primary">xseA</name>
    <name evidence="9" type="ORF">COS11_01400</name>
</gene>
<evidence type="ECO:0000256" key="6">
    <source>
        <dbReference type="RuleBase" id="RU004355"/>
    </source>
</evidence>
<reference evidence="10" key="1">
    <citation type="submission" date="2017-09" db="EMBL/GenBank/DDBJ databases">
        <title>Depth-based differentiation of microbial function through sediment-hosted aquifers and enrichment of novel symbionts in the deep terrestrial subsurface.</title>
        <authorList>
            <person name="Probst A.J."/>
            <person name="Ladd B."/>
            <person name="Jarett J.K."/>
            <person name="Geller-Mcgrath D.E."/>
            <person name="Sieber C.M.K."/>
            <person name="Emerson J.B."/>
            <person name="Anantharaman K."/>
            <person name="Thomas B.C."/>
            <person name="Malmstrom R."/>
            <person name="Stieglmeier M."/>
            <person name="Klingl A."/>
            <person name="Woyke T."/>
            <person name="Ryan C.M."/>
            <person name="Banfield J.F."/>
        </authorList>
    </citation>
    <scope>NUCLEOTIDE SEQUENCE [LARGE SCALE GENOMIC DNA]</scope>
</reference>
<comment type="catalytic activity">
    <reaction evidence="5 6">
        <text>Exonucleolytic cleavage in either 5'- to 3'- or 3'- to 5'-direction to yield nucleoside 5'-phosphates.</text>
        <dbReference type="EC" id="3.1.11.6"/>
    </reaction>
</comment>
<dbReference type="GO" id="GO:0006308">
    <property type="term" value="P:DNA catabolic process"/>
    <property type="evidence" value="ECO:0007669"/>
    <property type="project" value="UniProtKB-UniRule"/>
</dbReference>
<dbReference type="HAMAP" id="MF_00378">
    <property type="entry name" value="Exonuc_7_L"/>
    <property type="match status" value="1"/>
</dbReference>
<dbReference type="InterPro" id="IPR020579">
    <property type="entry name" value="Exonuc_VII_lsu_C"/>
</dbReference>
<organism evidence="9 10">
    <name type="scientific">bacterium (Candidatus Ratteibacteria) CG01_land_8_20_14_3_00_40_19</name>
    <dbReference type="NCBI Taxonomy" id="2014290"/>
    <lineage>
        <taxon>Bacteria</taxon>
        <taxon>Candidatus Ratteibacteria</taxon>
    </lineage>
</organism>
<dbReference type="CDD" id="cd04489">
    <property type="entry name" value="ExoVII_LU_OBF"/>
    <property type="match status" value="1"/>
</dbReference>
<dbReference type="PANTHER" id="PTHR30008">
    <property type="entry name" value="EXODEOXYRIBONUCLEASE 7 LARGE SUBUNIT"/>
    <property type="match status" value="1"/>
</dbReference>
<accession>A0A2M7EA29</accession>
<sequence length="416" mass="47662">MNYQKLHIYTVTELTREIKGLLEENFPELWVEGEVSNLRTPSSGHIYFDLKDKESLIHIAFFKPLAVYIPFKLTDGLQVLLYGNIGLYERRGEYQIIAKRIEPKGLGALQLAFEQLKKRLEAEGLFAQEHKRPIPFLIQHLAIVTSPTGAAIRDILKVIDRRNPQMEILINPVLVQGKEAAAQIAEAIEELNKMGGFDAIILTRGGGSLEDLWSFNEEIVARSIYFSEIPIISAVGHEIDWTIADFTADLRAPTPSAAAELCSIQREEILERIENLSRQLFSHIKNRVNFLKDYLKTLSERYGLQQPKELIRQFSQRIDELLFRIENAAQHQFSRIKEKLRNLSSQLNNLSPLAILERGYSVTHSCPEKMIIKDVKKVKKGDLVMTKLWKGSLLSKVIETTDKNKEMHPRINTNEH</sequence>
<evidence type="ECO:0000256" key="1">
    <source>
        <dbReference type="ARBA" id="ARBA00022490"/>
    </source>
</evidence>
<evidence type="ECO:0000259" key="7">
    <source>
        <dbReference type="Pfam" id="PF02601"/>
    </source>
</evidence>
<dbReference type="Pfam" id="PF13742">
    <property type="entry name" value="tRNA_anti_2"/>
    <property type="match status" value="1"/>
</dbReference>